<feature type="signal peptide" evidence="2">
    <location>
        <begin position="1"/>
        <end position="25"/>
    </location>
</feature>
<evidence type="ECO:0000313" key="4">
    <source>
        <dbReference type="Proteomes" id="UP000593577"/>
    </source>
</evidence>
<proteinExistence type="predicted"/>
<keyword evidence="2" id="KW-0732">Signal</keyword>
<dbReference type="AlphaFoldDB" id="A0A7J8WH95"/>
<organism evidence="3 4">
    <name type="scientific">Gossypium aridum</name>
    <name type="common">American cotton</name>
    <name type="synonym">Erioxylum aridum</name>
    <dbReference type="NCBI Taxonomy" id="34290"/>
    <lineage>
        <taxon>Eukaryota</taxon>
        <taxon>Viridiplantae</taxon>
        <taxon>Streptophyta</taxon>
        <taxon>Embryophyta</taxon>
        <taxon>Tracheophyta</taxon>
        <taxon>Spermatophyta</taxon>
        <taxon>Magnoliopsida</taxon>
        <taxon>eudicotyledons</taxon>
        <taxon>Gunneridae</taxon>
        <taxon>Pentapetalae</taxon>
        <taxon>rosids</taxon>
        <taxon>malvids</taxon>
        <taxon>Malvales</taxon>
        <taxon>Malvaceae</taxon>
        <taxon>Malvoideae</taxon>
        <taxon>Gossypium</taxon>
    </lineage>
</organism>
<accession>A0A7J8WH95</accession>
<evidence type="ECO:0000256" key="2">
    <source>
        <dbReference type="SAM" id="SignalP"/>
    </source>
</evidence>
<name>A0A7J8WH95_GOSAI</name>
<evidence type="ECO:0000313" key="3">
    <source>
        <dbReference type="EMBL" id="MBA0674411.1"/>
    </source>
</evidence>
<keyword evidence="4" id="KW-1185">Reference proteome</keyword>
<gene>
    <name evidence="3" type="ORF">Goari_016011</name>
</gene>
<dbReference type="EMBL" id="JABFAA010000001">
    <property type="protein sequence ID" value="MBA0674411.1"/>
    <property type="molecule type" value="Genomic_DNA"/>
</dbReference>
<evidence type="ECO:0000256" key="1">
    <source>
        <dbReference type="SAM" id="MobiDB-lite"/>
    </source>
</evidence>
<feature type="region of interest" description="Disordered" evidence="1">
    <location>
        <begin position="94"/>
        <end position="131"/>
    </location>
</feature>
<dbReference type="Proteomes" id="UP000593577">
    <property type="component" value="Unassembled WGS sequence"/>
</dbReference>
<feature type="chain" id="PRO_5029694867" evidence="2">
    <location>
        <begin position="26"/>
        <end position="131"/>
    </location>
</feature>
<protein>
    <submittedName>
        <fullName evidence="3">Uncharacterized protein</fullName>
    </submittedName>
</protein>
<sequence>MGKGWSLQILLTSFMILLNTIPSESKSVLEVKRYFHSLGNVTVFANHAEFKFLHSSNIERMLAGVADPFVTTNALIASEAALASCGRGEPYHKCLPPQNDNNPPKEPCGRYKRGGGGKDEAAVSGLRWHAS</sequence>
<reference evidence="3 4" key="1">
    <citation type="journal article" date="2019" name="Genome Biol. Evol.">
        <title>Insights into the evolution of the New World diploid cottons (Gossypium, subgenus Houzingenia) based on genome sequencing.</title>
        <authorList>
            <person name="Grover C.E."/>
            <person name="Arick M.A. 2nd"/>
            <person name="Thrash A."/>
            <person name="Conover J.L."/>
            <person name="Sanders W.S."/>
            <person name="Peterson D.G."/>
            <person name="Frelichowski J.E."/>
            <person name="Scheffler J.A."/>
            <person name="Scheffler B.E."/>
            <person name="Wendel J.F."/>
        </authorList>
    </citation>
    <scope>NUCLEOTIDE SEQUENCE [LARGE SCALE GENOMIC DNA]</scope>
    <source>
        <strain evidence="3">185</strain>
        <tissue evidence="3">Leaf</tissue>
    </source>
</reference>
<comment type="caution">
    <text evidence="3">The sequence shown here is derived from an EMBL/GenBank/DDBJ whole genome shotgun (WGS) entry which is preliminary data.</text>
</comment>